<dbReference type="EC" id="3.4.24.-" evidence="2"/>
<organism evidence="5 6">
    <name type="scientific">Folsomia candida</name>
    <name type="common">Springtail</name>
    <dbReference type="NCBI Taxonomy" id="158441"/>
    <lineage>
        <taxon>Eukaryota</taxon>
        <taxon>Metazoa</taxon>
        <taxon>Ecdysozoa</taxon>
        <taxon>Arthropoda</taxon>
        <taxon>Hexapoda</taxon>
        <taxon>Collembola</taxon>
        <taxon>Entomobryomorpha</taxon>
        <taxon>Isotomoidea</taxon>
        <taxon>Isotomidae</taxon>
        <taxon>Proisotominae</taxon>
        <taxon>Folsomia</taxon>
    </lineage>
</organism>
<keyword evidence="3" id="KW-0472">Membrane</keyword>
<feature type="binding site" evidence="1">
    <location>
        <position position="416"/>
    </location>
    <ligand>
        <name>Zn(2+)</name>
        <dbReference type="ChEBI" id="CHEBI:29105"/>
        <note>catalytic</note>
    </ligand>
</feature>
<evidence type="ECO:0000256" key="2">
    <source>
        <dbReference type="RuleBase" id="RU361183"/>
    </source>
</evidence>
<evidence type="ECO:0000259" key="4">
    <source>
        <dbReference type="PROSITE" id="PS51864"/>
    </source>
</evidence>
<dbReference type="Proteomes" id="UP000198287">
    <property type="component" value="Unassembled WGS sequence"/>
</dbReference>
<comment type="cofactor">
    <cofactor evidence="1 2">
        <name>Zn(2+)</name>
        <dbReference type="ChEBI" id="CHEBI:29105"/>
    </cofactor>
    <text evidence="1 2">Binds 1 zinc ion per subunit.</text>
</comment>
<feature type="domain" description="Peptidase M12A" evidence="4">
    <location>
        <begin position="316"/>
        <end position="507"/>
    </location>
</feature>
<keyword evidence="1 2" id="KW-0862">Zinc</keyword>
<name>A0A226EJL1_FOLCA</name>
<dbReference type="PROSITE" id="PS51864">
    <property type="entry name" value="ASTACIN"/>
    <property type="match status" value="1"/>
</dbReference>
<dbReference type="InterPro" id="IPR029063">
    <property type="entry name" value="SAM-dependent_MTases_sf"/>
</dbReference>
<comment type="caution">
    <text evidence="5">The sequence shown here is derived from an EMBL/GenBank/DDBJ whole genome shotgun (WGS) entry which is preliminary data.</text>
</comment>
<keyword evidence="3" id="KW-1133">Transmembrane helix</keyword>
<dbReference type="GO" id="GO:0004222">
    <property type="term" value="F:metalloendopeptidase activity"/>
    <property type="evidence" value="ECO:0007669"/>
    <property type="project" value="UniProtKB-UniRule"/>
</dbReference>
<dbReference type="PROSITE" id="PS50231">
    <property type="entry name" value="RICIN_B_LECTIN"/>
    <property type="match status" value="1"/>
</dbReference>
<dbReference type="SUPFAM" id="SSF50370">
    <property type="entry name" value="Ricin B-like lectins"/>
    <property type="match status" value="1"/>
</dbReference>
<dbReference type="AlphaFoldDB" id="A0A226EJL1"/>
<dbReference type="SUPFAM" id="SSF53335">
    <property type="entry name" value="S-adenosyl-L-methionine-dependent methyltransferases"/>
    <property type="match status" value="1"/>
</dbReference>
<dbReference type="InterPro" id="IPR024079">
    <property type="entry name" value="MetalloPept_cat_dom_sf"/>
</dbReference>
<sequence length="681" mass="75742">MTKTNGKDVSPSGLRMSYFIQQNRSYIVTCAAVMGIVLYLNWTSLLQKQQEKFVQQSFTETLEILHEMETRSLAFYTQWDTMRKQASQQSGNSIGAEPPAKVRNKDEFSVADRGFWQGLGATKGHIFDAPLAQAIVKFLKNENVTTLLELGAGTGTYAKQIKEEGILVSCYDGNPETQDLSGGRCGVVDLSKPIDFSEFEWTLSLEVGEHIPKEFEDIFISNLVRSKYGLIISWAIEGQGGTSHVNNRNNTYIRNKIAQKGYTSDFEMEKTLRAASTFDGTLSNLSVVKINFSDAIHPLDLVEGDIIGPLPKIGRSGIIDPSARWPSNTVVYEFDPNFPAAFRSTFNKAIKHITGRTCVIFKERMAENDYIFVTQGLDCSSSIGNRGNRQVLSLGTQCADLATHIHHLVHVIGFGHEHNRSDRDEYITINYANMDPINRPKFDTYPDAAYSVFSVPYDYGSITHYGPKVMSANGQPTITPKQVGAIIGEANALSDLDIKKINNMYCSGSVGMMIRSVYDDRYLDVKGGITAQGKEVILSKRKYHNEDSQTWTANWVDLGTNRGATFANWAQDGGRLKVLDEDVVTGAIATWGYASGSRNQYWKLIDQNPPTSPGSSSQTNYMIENLASGRCLSAPTAKCAHLNLIEFFFKKLIHNNCKDGHARAVPCDSSNEKQLWKIDFV</sequence>
<dbReference type="InterPro" id="IPR006026">
    <property type="entry name" value="Peptidase_Metallo"/>
</dbReference>
<gene>
    <name evidence="5" type="ORF">Fcan01_06914</name>
</gene>
<dbReference type="InterPro" id="IPR034035">
    <property type="entry name" value="Astacin-like_dom"/>
</dbReference>
<dbReference type="CDD" id="cd00161">
    <property type="entry name" value="beta-trefoil_Ricin-like"/>
    <property type="match status" value="1"/>
</dbReference>
<dbReference type="EMBL" id="LNIX01000003">
    <property type="protein sequence ID" value="OXA56756.1"/>
    <property type="molecule type" value="Genomic_DNA"/>
</dbReference>
<dbReference type="InterPro" id="IPR001506">
    <property type="entry name" value="Peptidase_M12A"/>
</dbReference>
<dbReference type="PANTHER" id="PTHR10127">
    <property type="entry name" value="DISCOIDIN, CUB, EGF, LAMININ , AND ZINC METALLOPROTEASE DOMAIN CONTAINING"/>
    <property type="match status" value="1"/>
</dbReference>
<evidence type="ECO:0000256" key="1">
    <source>
        <dbReference type="PROSITE-ProRule" id="PRU01211"/>
    </source>
</evidence>
<keyword evidence="2" id="KW-0482">Metalloprotease</keyword>
<dbReference type="GO" id="GO:0006508">
    <property type="term" value="P:proteolysis"/>
    <property type="evidence" value="ECO:0007669"/>
    <property type="project" value="UniProtKB-KW"/>
</dbReference>
<dbReference type="GO" id="GO:0008270">
    <property type="term" value="F:zinc ion binding"/>
    <property type="evidence" value="ECO:0007669"/>
    <property type="project" value="UniProtKB-UniRule"/>
</dbReference>
<accession>A0A226EJL1</accession>
<dbReference type="SMART" id="SM00235">
    <property type="entry name" value="ZnMc"/>
    <property type="match status" value="1"/>
</dbReference>
<dbReference type="PRINTS" id="PR00480">
    <property type="entry name" value="ASTACIN"/>
</dbReference>
<keyword evidence="3" id="KW-0812">Transmembrane</keyword>
<keyword evidence="2" id="KW-0645">Protease</keyword>
<evidence type="ECO:0000256" key="3">
    <source>
        <dbReference type="SAM" id="Phobius"/>
    </source>
</evidence>
<keyword evidence="1 2" id="KW-0479">Metal-binding</keyword>
<dbReference type="CDD" id="cd04280">
    <property type="entry name" value="ZnMc_astacin_like"/>
    <property type="match status" value="1"/>
</dbReference>
<feature type="transmembrane region" description="Helical" evidence="3">
    <location>
        <begin position="25"/>
        <end position="42"/>
    </location>
</feature>
<comment type="caution">
    <text evidence="1">Lacks conserved residue(s) required for the propagation of feature annotation.</text>
</comment>
<dbReference type="PANTHER" id="PTHR10127:SF814">
    <property type="entry name" value="MEPRIN A SUBUNIT BETA"/>
    <property type="match status" value="1"/>
</dbReference>
<evidence type="ECO:0000313" key="5">
    <source>
        <dbReference type="EMBL" id="OXA56756.1"/>
    </source>
</evidence>
<keyword evidence="6" id="KW-1185">Reference proteome</keyword>
<dbReference type="Pfam" id="PF01400">
    <property type="entry name" value="Astacin"/>
    <property type="match status" value="1"/>
</dbReference>
<proteinExistence type="predicted"/>
<dbReference type="OrthoDB" id="291007at2759"/>
<dbReference type="SUPFAM" id="SSF55486">
    <property type="entry name" value="Metalloproteases ('zincins'), catalytic domain"/>
    <property type="match status" value="1"/>
</dbReference>
<reference evidence="5 6" key="1">
    <citation type="submission" date="2015-12" db="EMBL/GenBank/DDBJ databases">
        <title>The genome of Folsomia candida.</title>
        <authorList>
            <person name="Faddeeva A."/>
            <person name="Derks M.F."/>
            <person name="Anvar Y."/>
            <person name="Smit S."/>
            <person name="Van Straalen N."/>
            <person name="Roelofs D."/>
        </authorList>
    </citation>
    <scope>NUCLEOTIDE SEQUENCE [LARGE SCALE GENOMIC DNA]</scope>
    <source>
        <strain evidence="5 6">VU population</strain>
        <tissue evidence="5">Whole body</tissue>
    </source>
</reference>
<feature type="binding site" evidence="1">
    <location>
        <position position="406"/>
    </location>
    <ligand>
        <name>Zn(2+)</name>
        <dbReference type="ChEBI" id="CHEBI:29105"/>
        <note>catalytic</note>
    </ligand>
</feature>
<dbReference type="Gene3D" id="3.40.390.10">
    <property type="entry name" value="Collagenase (Catalytic Domain)"/>
    <property type="match status" value="1"/>
</dbReference>
<protein>
    <recommendedName>
        <fullName evidence="2">Metalloendopeptidase</fullName>
        <ecNumber evidence="2">3.4.24.-</ecNumber>
    </recommendedName>
</protein>
<keyword evidence="2" id="KW-0378">Hydrolase</keyword>
<dbReference type="InterPro" id="IPR035992">
    <property type="entry name" value="Ricin_B-like_lectins"/>
</dbReference>
<evidence type="ECO:0000313" key="6">
    <source>
        <dbReference type="Proteomes" id="UP000198287"/>
    </source>
</evidence>
<feature type="binding site" evidence="1">
    <location>
        <position position="410"/>
    </location>
    <ligand>
        <name>Zn(2+)</name>
        <dbReference type="ChEBI" id="CHEBI:29105"/>
        <note>catalytic</note>
    </ligand>
</feature>
<dbReference type="Gene3D" id="2.80.10.50">
    <property type="match status" value="1"/>
</dbReference>